<dbReference type="GO" id="GO:0005524">
    <property type="term" value="F:ATP binding"/>
    <property type="evidence" value="ECO:0007669"/>
    <property type="project" value="UniProtKB-KW"/>
</dbReference>
<feature type="domain" description="Histidine kinase" evidence="10">
    <location>
        <begin position="157"/>
        <end position="349"/>
    </location>
</feature>
<dbReference type="SMART" id="SM00448">
    <property type="entry name" value="REC"/>
    <property type="match status" value="1"/>
</dbReference>
<evidence type="ECO:0000256" key="3">
    <source>
        <dbReference type="ARBA" id="ARBA00022553"/>
    </source>
</evidence>
<evidence type="ECO:0000256" key="6">
    <source>
        <dbReference type="ARBA" id="ARBA00022777"/>
    </source>
</evidence>
<dbReference type="GO" id="GO:0016020">
    <property type="term" value="C:membrane"/>
    <property type="evidence" value="ECO:0007669"/>
    <property type="project" value="InterPro"/>
</dbReference>
<feature type="modified residue" description="4-aspartylphosphate" evidence="9">
    <location>
        <position position="57"/>
    </location>
</feature>
<keyword evidence="7" id="KW-0067">ATP-binding</keyword>
<keyword evidence="8" id="KW-0902">Two-component regulatory system</keyword>
<dbReference type="AlphaFoldDB" id="A0A150XAQ1"/>
<dbReference type="Proteomes" id="UP000075606">
    <property type="component" value="Unassembled WGS sequence"/>
</dbReference>
<reference evidence="12 13" key="1">
    <citation type="submission" date="2016-01" db="EMBL/GenBank/DDBJ databases">
        <title>Genome sequencing of Roseivirga spongicola UST030701-084.</title>
        <authorList>
            <person name="Selvaratnam C."/>
            <person name="Thevarajoo S."/>
            <person name="Goh K.M."/>
            <person name="Ee R."/>
            <person name="Chan K.-G."/>
            <person name="Chong C.S."/>
        </authorList>
    </citation>
    <scope>NUCLEOTIDE SEQUENCE [LARGE SCALE GENOMIC DNA]</scope>
    <source>
        <strain evidence="12 13">UST030701-084</strain>
    </source>
</reference>
<dbReference type="InterPro" id="IPR003594">
    <property type="entry name" value="HATPase_dom"/>
</dbReference>
<organism evidence="12 13">
    <name type="scientific">Roseivirga spongicola</name>
    <dbReference type="NCBI Taxonomy" id="333140"/>
    <lineage>
        <taxon>Bacteria</taxon>
        <taxon>Pseudomonadati</taxon>
        <taxon>Bacteroidota</taxon>
        <taxon>Cytophagia</taxon>
        <taxon>Cytophagales</taxon>
        <taxon>Roseivirgaceae</taxon>
        <taxon>Roseivirga</taxon>
    </lineage>
</organism>
<dbReference type="InterPro" id="IPR001789">
    <property type="entry name" value="Sig_transdc_resp-reg_receiver"/>
</dbReference>
<accession>A0A150XAQ1</accession>
<evidence type="ECO:0000256" key="8">
    <source>
        <dbReference type="ARBA" id="ARBA00023012"/>
    </source>
</evidence>
<evidence type="ECO:0000256" key="4">
    <source>
        <dbReference type="ARBA" id="ARBA00022679"/>
    </source>
</evidence>
<dbReference type="CDD" id="cd16917">
    <property type="entry name" value="HATPase_UhpB-NarQ-NarX-like"/>
    <property type="match status" value="1"/>
</dbReference>
<dbReference type="PANTHER" id="PTHR24421">
    <property type="entry name" value="NITRATE/NITRITE SENSOR PROTEIN NARX-RELATED"/>
    <property type="match status" value="1"/>
</dbReference>
<dbReference type="SUPFAM" id="SSF55874">
    <property type="entry name" value="ATPase domain of HSP90 chaperone/DNA topoisomerase II/histidine kinase"/>
    <property type="match status" value="1"/>
</dbReference>
<dbReference type="GO" id="GO:0000155">
    <property type="term" value="F:phosphorelay sensor kinase activity"/>
    <property type="evidence" value="ECO:0007669"/>
    <property type="project" value="InterPro"/>
</dbReference>
<feature type="domain" description="Response regulatory" evidence="11">
    <location>
        <begin position="5"/>
        <end position="122"/>
    </location>
</feature>
<keyword evidence="3 9" id="KW-0597">Phosphoprotein</keyword>
<name>A0A150XAQ1_9BACT</name>
<keyword evidence="13" id="KW-1185">Reference proteome</keyword>
<dbReference type="InterPro" id="IPR036890">
    <property type="entry name" value="HATPase_C_sf"/>
</dbReference>
<dbReference type="RefSeq" id="WP_068219557.1">
    <property type="nucleotide sequence ID" value="NZ_LRPC01000012.1"/>
</dbReference>
<dbReference type="Pfam" id="PF07730">
    <property type="entry name" value="HisKA_3"/>
    <property type="match status" value="1"/>
</dbReference>
<dbReference type="InterPro" id="IPR005467">
    <property type="entry name" value="His_kinase_dom"/>
</dbReference>
<dbReference type="Gene3D" id="1.20.5.1930">
    <property type="match status" value="1"/>
</dbReference>
<dbReference type="EC" id="2.7.13.3" evidence="2"/>
<evidence type="ECO:0000256" key="7">
    <source>
        <dbReference type="ARBA" id="ARBA00022840"/>
    </source>
</evidence>
<dbReference type="PROSITE" id="PS50110">
    <property type="entry name" value="RESPONSE_REGULATORY"/>
    <property type="match status" value="1"/>
</dbReference>
<dbReference type="Pfam" id="PF02518">
    <property type="entry name" value="HATPase_c"/>
    <property type="match status" value="1"/>
</dbReference>
<evidence type="ECO:0000259" key="11">
    <source>
        <dbReference type="PROSITE" id="PS50110"/>
    </source>
</evidence>
<dbReference type="SUPFAM" id="SSF52172">
    <property type="entry name" value="CheY-like"/>
    <property type="match status" value="1"/>
</dbReference>
<comment type="caution">
    <text evidence="12">The sequence shown here is derived from an EMBL/GenBank/DDBJ whole genome shotgun (WGS) entry which is preliminary data.</text>
</comment>
<dbReference type="OrthoDB" id="9760839at2"/>
<keyword evidence="4" id="KW-0808">Transferase</keyword>
<dbReference type="Pfam" id="PF00072">
    <property type="entry name" value="Response_reg"/>
    <property type="match status" value="1"/>
</dbReference>
<evidence type="ECO:0000313" key="13">
    <source>
        <dbReference type="Proteomes" id="UP000075606"/>
    </source>
</evidence>
<proteinExistence type="predicted"/>
<dbReference type="Gene3D" id="3.40.50.2300">
    <property type="match status" value="1"/>
</dbReference>
<evidence type="ECO:0000256" key="5">
    <source>
        <dbReference type="ARBA" id="ARBA00022741"/>
    </source>
</evidence>
<evidence type="ECO:0000256" key="1">
    <source>
        <dbReference type="ARBA" id="ARBA00000085"/>
    </source>
</evidence>
<gene>
    <name evidence="12" type="ORF">AWW68_07910</name>
</gene>
<dbReference type="STRING" id="333140.AWW68_07910"/>
<evidence type="ECO:0000259" key="10">
    <source>
        <dbReference type="PROSITE" id="PS50109"/>
    </source>
</evidence>
<dbReference type="InterPro" id="IPR050482">
    <property type="entry name" value="Sensor_HK_TwoCompSys"/>
</dbReference>
<protein>
    <recommendedName>
        <fullName evidence="2">histidine kinase</fullName>
        <ecNumber evidence="2">2.7.13.3</ecNumber>
    </recommendedName>
</protein>
<keyword evidence="5" id="KW-0547">Nucleotide-binding</keyword>
<dbReference type="CDD" id="cd00156">
    <property type="entry name" value="REC"/>
    <property type="match status" value="1"/>
</dbReference>
<evidence type="ECO:0000313" key="12">
    <source>
        <dbReference type="EMBL" id="KYG75752.1"/>
    </source>
</evidence>
<keyword evidence="6" id="KW-0418">Kinase</keyword>
<dbReference type="PROSITE" id="PS50109">
    <property type="entry name" value="HIS_KIN"/>
    <property type="match status" value="1"/>
</dbReference>
<dbReference type="GO" id="GO:0046983">
    <property type="term" value="F:protein dimerization activity"/>
    <property type="evidence" value="ECO:0007669"/>
    <property type="project" value="InterPro"/>
</dbReference>
<evidence type="ECO:0000256" key="9">
    <source>
        <dbReference type="PROSITE-ProRule" id="PRU00169"/>
    </source>
</evidence>
<dbReference type="Gene3D" id="3.30.565.10">
    <property type="entry name" value="Histidine kinase-like ATPase, C-terminal domain"/>
    <property type="match status" value="1"/>
</dbReference>
<sequence>MSDKSILLIEDNSDDRFLLKKLLSFGSLRDWKILEAVRIAEALDLIQQQTPDIILLDLSLPDSYGEESFFKVKRNAGNIPIIILTGLSDVKLSRKLIQEGAQDYLVKGEYNPRLLEKSIQYSIERHKLMLENNRSKERLIDSVLEAQDSERARIAKELHDGVVQSLTVVSMSLGMLQKTISEFDEKSLLHYNRCSENLSLTIDEIRNISHSLMPRVITEMRLQESLESLVEDMEQASNIHFHYLVNLENEPEVNLKLAIFRIVQELVNNALKHSQANSIFIQLIEYPDYISLMVEDDGQGFDKSLVQENKNCFGLSSLESRVSAHNGSIEVDSKPGKGTNVFISFEKNLSNEPKD</sequence>
<comment type="catalytic activity">
    <reaction evidence="1">
        <text>ATP + protein L-histidine = ADP + protein N-phospho-L-histidine.</text>
        <dbReference type="EC" id="2.7.13.3"/>
    </reaction>
</comment>
<dbReference type="InterPro" id="IPR011006">
    <property type="entry name" value="CheY-like_superfamily"/>
</dbReference>
<dbReference type="EMBL" id="LRPC01000012">
    <property type="protein sequence ID" value="KYG75752.1"/>
    <property type="molecule type" value="Genomic_DNA"/>
</dbReference>
<dbReference type="SMART" id="SM00387">
    <property type="entry name" value="HATPase_c"/>
    <property type="match status" value="1"/>
</dbReference>
<dbReference type="PANTHER" id="PTHR24421:SF10">
    <property type="entry name" value="NITRATE_NITRITE SENSOR PROTEIN NARQ"/>
    <property type="match status" value="1"/>
</dbReference>
<evidence type="ECO:0000256" key="2">
    <source>
        <dbReference type="ARBA" id="ARBA00012438"/>
    </source>
</evidence>
<dbReference type="InterPro" id="IPR011712">
    <property type="entry name" value="Sig_transdc_His_kin_sub3_dim/P"/>
</dbReference>